<reference evidence="1 2" key="1">
    <citation type="submission" date="2017-11" db="EMBL/GenBank/DDBJ databases">
        <title>De novo assembly and phasing of dikaryotic genomes from two isolates of Puccinia coronata f. sp. avenae, the causal agent of oat crown rust.</title>
        <authorList>
            <person name="Miller M.E."/>
            <person name="Zhang Y."/>
            <person name="Omidvar V."/>
            <person name="Sperschneider J."/>
            <person name="Schwessinger B."/>
            <person name="Raley C."/>
            <person name="Palmer J.M."/>
            <person name="Garnica D."/>
            <person name="Upadhyaya N."/>
            <person name="Rathjen J."/>
            <person name="Taylor J.M."/>
            <person name="Park R.F."/>
            <person name="Dodds P.N."/>
            <person name="Hirsch C.D."/>
            <person name="Kianian S.F."/>
            <person name="Figueroa M."/>
        </authorList>
    </citation>
    <scope>NUCLEOTIDE SEQUENCE [LARGE SCALE GENOMIC DNA]</scope>
    <source>
        <strain evidence="1">12SD80</strain>
    </source>
</reference>
<dbReference type="Proteomes" id="UP000235392">
    <property type="component" value="Unassembled WGS sequence"/>
</dbReference>
<organism evidence="1 2">
    <name type="scientific">Puccinia coronata f. sp. avenae</name>
    <dbReference type="NCBI Taxonomy" id="200324"/>
    <lineage>
        <taxon>Eukaryota</taxon>
        <taxon>Fungi</taxon>
        <taxon>Dikarya</taxon>
        <taxon>Basidiomycota</taxon>
        <taxon>Pucciniomycotina</taxon>
        <taxon>Pucciniomycetes</taxon>
        <taxon>Pucciniales</taxon>
        <taxon>Pucciniaceae</taxon>
        <taxon>Puccinia</taxon>
    </lineage>
</organism>
<dbReference type="AlphaFoldDB" id="A0A2N5U001"/>
<dbReference type="EMBL" id="PGCI01000279">
    <property type="protein sequence ID" value="PLW31052.1"/>
    <property type="molecule type" value="Genomic_DNA"/>
</dbReference>
<accession>A0A2N5U001</accession>
<name>A0A2N5U001_9BASI</name>
<proteinExistence type="predicted"/>
<comment type="caution">
    <text evidence="1">The sequence shown here is derived from an EMBL/GenBank/DDBJ whole genome shotgun (WGS) entry which is preliminary data.</text>
</comment>
<gene>
    <name evidence="1" type="ORF">PCASD_16052</name>
</gene>
<sequence length="189" mass="20143">MQRLLSTFGPSNAINASQALIMPQLAPSVDLLAKNKTSLALSPFVPQLADNKLTSSQSISLSNPSSDEEDSTCLNLAPPVEDLQSLVKNDSHTLKNLLTNNQSVVDLTADPIGKTITVNGVISDIKHDNFATETLDPPPSAQFNSMDTLLNFCQKWAKENGYSVAKANVEITLLQKAQSAAPLAAAALR</sequence>
<protein>
    <submittedName>
        <fullName evidence="1">Uncharacterized protein</fullName>
    </submittedName>
</protein>
<evidence type="ECO:0000313" key="1">
    <source>
        <dbReference type="EMBL" id="PLW31052.1"/>
    </source>
</evidence>
<evidence type="ECO:0000313" key="2">
    <source>
        <dbReference type="Proteomes" id="UP000235392"/>
    </source>
</evidence>